<protein>
    <submittedName>
        <fullName evidence="2">Uncharacterized protein</fullName>
    </submittedName>
</protein>
<comment type="caution">
    <text evidence="2">The sequence shown here is derived from an EMBL/GenBank/DDBJ whole genome shotgun (WGS) entry which is preliminary data.</text>
</comment>
<keyword evidence="3" id="KW-1185">Reference proteome</keyword>
<reference evidence="2 3" key="1">
    <citation type="submission" date="2024-01" db="EMBL/GenBank/DDBJ databases">
        <title>The genome of the rayed Mediterranean limpet Patella caerulea (Linnaeus, 1758).</title>
        <authorList>
            <person name="Anh-Thu Weber A."/>
            <person name="Halstead-Nussloch G."/>
        </authorList>
    </citation>
    <scope>NUCLEOTIDE SEQUENCE [LARGE SCALE GENOMIC DNA]</scope>
    <source>
        <strain evidence="2">AATW-2023a</strain>
        <tissue evidence="2">Whole specimen</tissue>
    </source>
</reference>
<evidence type="ECO:0000256" key="1">
    <source>
        <dbReference type="SAM" id="SignalP"/>
    </source>
</evidence>
<accession>A0AAN8JXS7</accession>
<sequence>MKLLLVILLTSITTAYSIPNLTNNRVRELRDVKDRKVDIIERLIRSLFVPKKDINRVEELDGEASFREKRWNRQMFGCQCSGFRVGCRTTKFCKYKHGEDFHCIRDCCGLQCTQKY</sequence>
<keyword evidence="1" id="KW-0732">Signal</keyword>
<evidence type="ECO:0000313" key="2">
    <source>
        <dbReference type="EMBL" id="KAK6187952.1"/>
    </source>
</evidence>
<proteinExistence type="predicted"/>
<evidence type="ECO:0000313" key="3">
    <source>
        <dbReference type="Proteomes" id="UP001347796"/>
    </source>
</evidence>
<name>A0AAN8JXS7_PATCE</name>
<dbReference type="Proteomes" id="UP001347796">
    <property type="component" value="Unassembled WGS sequence"/>
</dbReference>
<gene>
    <name evidence="2" type="ORF">SNE40_005868</name>
</gene>
<organism evidence="2 3">
    <name type="scientific">Patella caerulea</name>
    <name type="common">Rayed Mediterranean limpet</name>
    <dbReference type="NCBI Taxonomy" id="87958"/>
    <lineage>
        <taxon>Eukaryota</taxon>
        <taxon>Metazoa</taxon>
        <taxon>Spiralia</taxon>
        <taxon>Lophotrochozoa</taxon>
        <taxon>Mollusca</taxon>
        <taxon>Gastropoda</taxon>
        <taxon>Patellogastropoda</taxon>
        <taxon>Patelloidea</taxon>
        <taxon>Patellidae</taxon>
        <taxon>Patella</taxon>
    </lineage>
</organism>
<feature type="chain" id="PRO_5042897683" evidence="1">
    <location>
        <begin position="18"/>
        <end position="116"/>
    </location>
</feature>
<dbReference type="EMBL" id="JAZGQO010000004">
    <property type="protein sequence ID" value="KAK6187952.1"/>
    <property type="molecule type" value="Genomic_DNA"/>
</dbReference>
<dbReference type="AlphaFoldDB" id="A0AAN8JXS7"/>
<feature type="signal peptide" evidence="1">
    <location>
        <begin position="1"/>
        <end position="17"/>
    </location>
</feature>